<dbReference type="InterPro" id="IPR016195">
    <property type="entry name" value="Pol/histidinol_Pase-like"/>
</dbReference>
<dbReference type="AlphaFoldDB" id="A0A0F9Z1H9"/>
<dbReference type="InterPro" id="IPR052018">
    <property type="entry name" value="PHP_domain"/>
</dbReference>
<dbReference type="EMBL" id="LAZR01000004">
    <property type="protein sequence ID" value="KKO10914.1"/>
    <property type="molecule type" value="Genomic_DNA"/>
</dbReference>
<dbReference type="SUPFAM" id="SSF89550">
    <property type="entry name" value="PHP domain-like"/>
    <property type="match status" value="1"/>
</dbReference>
<gene>
    <name evidence="1" type="ORF">LCGC14_0023970</name>
</gene>
<evidence type="ECO:0000313" key="1">
    <source>
        <dbReference type="EMBL" id="KKO10914.1"/>
    </source>
</evidence>
<dbReference type="GO" id="GO:0035312">
    <property type="term" value="F:5'-3' DNA exonuclease activity"/>
    <property type="evidence" value="ECO:0007669"/>
    <property type="project" value="TreeGrafter"/>
</dbReference>
<dbReference type="Gene3D" id="3.20.20.140">
    <property type="entry name" value="Metal-dependent hydrolases"/>
    <property type="match status" value="1"/>
</dbReference>
<name>A0A0F9Z1H9_9ZZZZ</name>
<comment type="caution">
    <text evidence="1">The sequence shown here is derived from an EMBL/GenBank/DDBJ whole genome shotgun (WGS) entry which is preliminary data.</text>
</comment>
<sequence>MKRATRKTAATAAAIAMLLGASQLVADEYSGELRWWKGNTHTHSWWSDGDAPPEVIADWYKSNGYDFLVLSDHNIMQQGEKWYPIDEPPRKPEQVREAYESYVSQFGADWVQERRVDGKLEVRLKTLDDFRTLFEEANEFIFIKGEEITDRFEAHPMHMNGVNLVELILPQGGTSVADTIQNNLDAVVAQQEKYQQPMVAHLNHPNFHYAQTAEDFFQIDHRPGDGFFEMYNGHAGVDNHGDELHISTERMWDIVLSKRLGEYERSVIYGVATDDAHDHMSWGEGMTNPGRGWMMVRSTHLTPNAITAAVKRGDFYNSTGVTLRTLTITDDYIELEIEPQDNAEYRIEFIGTRQEADLAPIERFSEPHEHRGNPDHHHQTIHRYSDEIGEVLDSVEGTHATYQVRGDELYVRARITSTRRHVNPFAVGDLEMAWTQPLVVKVNDSQR</sequence>
<evidence type="ECO:0008006" key="2">
    <source>
        <dbReference type="Google" id="ProtNLM"/>
    </source>
</evidence>
<dbReference type="GO" id="GO:0004534">
    <property type="term" value="F:5'-3' RNA exonuclease activity"/>
    <property type="evidence" value="ECO:0007669"/>
    <property type="project" value="TreeGrafter"/>
</dbReference>
<protein>
    <recommendedName>
        <fullName evidence="2">Polymerase/histidinol phosphatase N-terminal domain-containing protein</fullName>
    </recommendedName>
</protein>
<proteinExistence type="predicted"/>
<dbReference type="PANTHER" id="PTHR42924">
    <property type="entry name" value="EXONUCLEASE"/>
    <property type="match status" value="1"/>
</dbReference>
<organism evidence="1">
    <name type="scientific">marine sediment metagenome</name>
    <dbReference type="NCBI Taxonomy" id="412755"/>
    <lineage>
        <taxon>unclassified sequences</taxon>
        <taxon>metagenomes</taxon>
        <taxon>ecological metagenomes</taxon>
    </lineage>
</organism>
<dbReference type="PANTHER" id="PTHR42924:SF11">
    <property type="entry name" value="POLYMERASE_HISTIDINOL PHOSPHATASE N-TERMINAL DOMAIN-CONTAINING PROTEIN"/>
    <property type="match status" value="1"/>
</dbReference>
<reference evidence="1" key="1">
    <citation type="journal article" date="2015" name="Nature">
        <title>Complex archaea that bridge the gap between prokaryotes and eukaryotes.</title>
        <authorList>
            <person name="Spang A."/>
            <person name="Saw J.H."/>
            <person name="Jorgensen S.L."/>
            <person name="Zaremba-Niedzwiedzka K."/>
            <person name="Martijn J."/>
            <person name="Lind A.E."/>
            <person name="van Eijk R."/>
            <person name="Schleper C."/>
            <person name="Guy L."/>
            <person name="Ettema T.J."/>
        </authorList>
    </citation>
    <scope>NUCLEOTIDE SEQUENCE</scope>
</reference>
<accession>A0A0F9Z1H9</accession>